<gene>
    <name evidence="2" type="ORF">PTTG_04044</name>
</gene>
<organism evidence="2">
    <name type="scientific">Puccinia triticina (isolate 1-1 / race 1 (BBBD))</name>
    <name type="common">Brown leaf rust fungus</name>
    <dbReference type="NCBI Taxonomy" id="630390"/>
    <lineage>
        <taxon>Eukaryota</taxon>
        <taxon>Fungi</taxon>
        <taxon>Dikarya</taxon>
        <taxon>Basidiomycota</taxon>
        <taxon>Pucciniomycotina</taxon>
        <taxon>Pucciniomycetes</taxon>
        <taxon>Pucciniales</taxon>
        <taxon>Pucciniaceae</taxon>
        <taxon>Puccinia</taxon>
    </lineage>
</organism>
<dbReference type="EnsemblFungi" id="PTTG_04044-t43_2">
    <property type="protein sequence ID" value="PTTG_04044-t43_2-p1"/>
    <property type="gene ID" value="PTTG_04044"/>
</dbReference>
<reference evidence="3" key="4">
    <citation type="submission" date="2025-05" db="UniProtKB">
        <authorList>
            <consortium name="EnsemblFungi"/>
        </authorList>
    </citation>
    <scope>IDENTIFICATION</scope>
    <source>
        <strain evidence="3">isolate 1-1 / race 1 (BBBD)</strain>
    </source>
</reference>
<reference evidence="2" key="2">
    <citation type="submission" date="2016-05" db="EMBL/GenBank/DDBJ databases">
        <title>Comparative analysis highlights variable genome content of wheat rusts and divergence of the mating loci.</title>
        <authorList>
            <person name="Cuomo C.A."/>
            <person name="Bakkeren G."/>
            <person name="Szabo L."/>
            <person name="Khalil H."/>
            <person name="Joly D."/>
            <person name="Goldberg J."/>
            <person name="Young S."/>
            <person name="Zeng Q."/>
            <person name="Fellers J."/>
        </authorList>
    </citation>
    <scope>NUCLEOTIDE SEQUENCE [LARGE SCALE GENOMIC DNA]</scope>
    <source>
        <strain evidence="2">1-1 BBBD Race 1</strain>
    </source>
</reference>
<evidence type="ECO:0000256" key="1">
    <source>
        <dbReference type="SAM" id="MobiDB-lite"/>
    </source>
</evidence>
<dbReference type="EMBL" id="ADAS02000020">
    <property type="protein sequence ID" value="OAV96384.1"/>
    <property type="molecule type" value="Genomic_DNA"/>
</dbReference>
<dbReference type="AlphaFoldDB" id="A0A180GWM0"/>
<feature type="compositionally biased region" description="Polar residues" evidence="1">
    <location>
        <begin position="274"/>
        <end position="288"/>
    </location>
</feature>
<evidence type="ECO:0000313" key="3">
    <source>
        <dbReference type="EnsemblFungi" id="PTTG_04044-t43_1-p1"/>
    </source>
</evidence>
<feature type="region of interest" description="Disordered" evidence="1">
    <location>
        <begin position="221"/>
        <end position="345"/>
    </location>
</feature>
<dbReference type="EMBL" id="ADAS02000020">
    <property type="protein sequence ID" value="OAV96383.1"/>
    <property type="molecule type" value="Genomic_DNA"/>
</dbReference>
<keyword evidence="4" id="KW-1185">Reference proteome</keyword>
<dbReference type="EnsemblFungi" id="PTTG_04044-t43_1">
    <property type="protein sequence ID" value="PTTG_04044-t43_1-p1"/>
    <property type="gene ID" value="PTTG_04044"/>
</dbReference>
<evidence type="ECO:0000313" key="4">
    <source>
        <dbReference type="Proteomes" id="UP000005240"/>
    </source>
</evidence>
<proteinExistence type="predicted"/>
<feature type="compositionally biased region" description="Polar residues" evidence="1">
    <location>
        <begin position="247"/>
        <end position="264"/>
    </location>
</feature>
<accession>A0A180GWM0</accession>
<dbReference type="OrthoDB" id="2505029at2759"/>
<reference evidence="2" key="1">
    <citation type="submission" date="2009-11" db="EMBL/GenBank/DDBJ databases">
        <authorList>
            <consortium name="The Broad Institute Genome Sequencing Platform"/>
            <person name="Ward D."/>
            <person name="Feldgarden M."/>
            <person name="Earl A."/>
            <person name="Young S.K."/>
            <person name="Zeng Q."/>
            <person name="Koehrsen M."/>
            <person name="Alvarado L."/>
            <person name="Berlin A."/>
            <person name="Bochicchio J."/>
            <person name="Borenstein D."/>
            <person name="Chapman S.B."/>
            <person name="Chen Z."/>
            <person name="Engels R."/>
            <person name="Freedman E."/>
            <person name="Gellesch M."/>
            <person name="Goldberg J."/>
            <person name="Griggs A."/>
            <person name="Gujja S."/>
            <person name="Heilman E."/>
            <person name="Heiman D."/>
            <person name="Hepburn T."/>
            <person name="Howarth C."/>
            <person name="Jen D."/>
            <person name="Larson L."/>
            <person name="Lewis B."/>
            <person name="Mehta T."/>
            <person name="Park D."/>
            <person name="Pearson M."/>
            <person name="Roberts A."/>
            <person name="Saif S."/>
            <person name="Shea T."/>
            <person name="Shenoy N."/>
            <person name="Sisk P."/>
            <person name="Stolte C."/>
            <person name="Sykes S."/>
            <person name="Thomson T."/>
            <person name="Walk T."/>
            <person name="White J."/>
            <person name="Yandava C."/>
            <person name="Izard J."/>
            <person name="Baranova O.V."/>
            <person name="Blanton J.M."/>
            <person name="Tanner A.C."/>
            <person name="Dewhirst F.E."/>
            <person name="Haas B."/>
            <person name="Nusbaum C."/>
            <person name="Birren B."/>
        </authorList>
    </citation>
    <scope>NUCLEOTIDE SEQUENCE [LARGE SCALE GENOMIC DNA]</scope>
    <source>
        <strain evidence="2">1-1 BBBD Race 1</strain>
    </source>
</reference>
<name>A0A180GWM0_PUCT1</name>
<protein>
    <submittedName>
        <fullName evidence="2 3">Uncharacterized protein</fullName>
    </submittedName>
</protein>
<sequence>MSSLRAPNHPATFSSHFQPLATSTTESARANQYGFVKTSSYFQCGGIGDDKRENFQVELTANTALNNVLEVGSIYSISGKMIAMNDGSPPLLTYSHDIVTRVASTSDDSPDFVNKTFVSSLGMITHRQEVVAEMPDASVSLEVTVAHSDWDAEARCIKRFNIKYIVPGTKNMIKTHTLYVVGREVNILGRLVDFDMDLDTAVVLVKHVSVTNGHQIGKVNGFGGNNPTPGTLVPITKFSPKKAEPLPSTSGSKSASQATPTKTPKITARGANRAMSNQESGLISTISKGKQKAAPQSDAEDDDEDESEDSDESDGDLPAPPPPKSKRGRPRKLVLQEAAKRLKNQ</sequence>
<dbReference type="Proteomes" id="UP000005240">
    <property type="component" value="Unassembled WGS sequence"/>
</dbReference>
<evidence type="ECO:0000313" key="2">
    <source>
        <dbReference type="EMBL" id="OAV96383.1"/>
    </source>
</evidence>
<feature type="compositionally biased region" description="Acidic residues" evidence="1">
    <location>
        <begin position="298"/>
        <end position="315"/>
    </location>
</feature>
<reference evidence="3 4" key="3">
    <citation type="journal article" date="2017" name="G3 (Bethesda)">
        <title>Comparative analysis highlights variable genome content of wheat rusts and divergence of the mating loci.</title>
        <authorList>
            <person name="Cuomo C.A."/>
            <person name="Bakkeren G."/>
            <person name="Khalil H.B."/>
            <person name="Panwar V."/>
            <person name="Joly D."/>
            <person name="Linning R."/>
            <person name="Sakthikumar S."/>
            <person name="Song X."/>
            <person name="Adiconis X."/>
            <person name="Fan L."/>
            <person name="Goldberg J.M."/>
            <person name="Levin J.Z."/>
            <person name="Young S."/>
            <person name="Zeng Q."/>
            <person name="Anikster Y."/>
            <person name="Bruce M."/>
            <person name="Wang M."/>
            <person name="Yin C."/>
            <person name="McCallum B."/>
            <person name="Szabo L.J."/>
            <person name="Hulbert S."/>
            <person name="Chen X."/>
            <person name="Fellers J.P."/>
        </authorList>
    </citation>
    <scope>NUCLEOTIDE SEQUENCE</scope>
    <source>
        <strain evidence="4">Isolate 1-1 / race 1 (BBBD)</strain>
        <strain evidence="3">isolate 1-1 / race 1 (BBBD)</strain>
    </source>
</reference>
<dbReference type="VEuPathDB" id="FungiDB:PTTG_04044"/>